<evidence type="ECO:0000256" key="1">
    <source>
        <dbReference type="ARBA" id="ARBA00001946"/>
    </source>
</evidence>
<dbReference type="Proteomes" id="UP000257016">
    <property type="component" value="Unassembled WGS sequence"/>
</dbReference>
<keyword evidence="2 5" id="KW-0479">Metal-binding</keyword>
<evidence type="ECO:0000313" key="8">
    <source>
        <dbReference type="Proteomes" id="UP000257016"/>
    </source>
</evidence>
<evidence type="ECO:0000256" key="2">
    <source>
        <dbReference type="ARBA" id="ARBA00022723"/>
    </source>
</evidence>
<dbReference type="GO" id="GO:0003824">
    <property type="term" value="F:catalytic activity"/>
    <property type="evidence" value="ECO:0007669"/>
    <property type="project" value="InterPro"/>
</dbReference>
<evidence type="ECO:0000256" key="3">
    <source>
        <dbReference type="ARBA" id="ARBA00022842"/>
    </source>
</evidence>
<feature type="binding site" evidence="5">
    <location>
        <position position="191"/>
    </location>
    <ligand>
        <name>Mg(2+)</name>
        <dbReference type="ChEBI" id="CHEBI:18420"/>
    </ligand>
</feature>
<dbReference type="InterPro" id="IPR015813">
    <property type="entry name" value="Pyrv/PenolPyrv_kinase-like_dom"/>
</dbReference>
<dbReference type="Gene3D" id="3.20.20.60">
    <property type="entry name" value="Phosphoenolpyruvate-binding domains"/>
    <property type="match status" value="1"/>
</dbReference>
<dbReference type="InterPro" id="IPR005000">
    <property type="entry name" value="Aldolase/citrate-lyase_domain"/>
</dbReference>
<dbReference type="PANTHER" id="PTHR32308:SF0">
    <property type="entry name" value="HPCH_HPAI ALDOLASE_CITRATE LYASE DOMAIN-CONTAINING PROTEIN"/>
    <property type="match status" value="1"/>
</dbReference>
<dbReference type="InterPro" id="IPR040442">
    <property type="entry name" value="Pyrv_kinase-like_dom_sf"/>
</dbReference>
<reference evidence="7 8" key="1">
    <citation type="submission" date="2018-01" db="EMBL/GenBank/DDBJ databases">
        <authorList>
            <person name="Clerissi C."/>
        </authorList>
    </citation>
    <scope>NUCLEOTIDE SEQUENCE [LARGE SCALE GENOMIC DNA]</scope>
    <source>
        <strain evidence="7">Cupriavidus taiwanensis LMG 19430</strain>
    </source>
</reference>
<dbReference type="EMBL" id="OFSN01000001">
    <property type="protein sequence ID" value="SOY42121.1"/>
    <property type="molecule type" value="Genomic_DNA"/>
</dbReference>
<dbReference type="AlphaFoldDB" id="A0A975WT00"/>
<name>A0A975WT00_9BURK</name>
<feature type="binding site" evidence="4">
    <location>
        <position position="100"/>
    </location>
    <ligand>
        <name>substrate</name>
    </ligand>
</feature>
<protein>
    <submittedName>
        <fullName evidence="7">HpcH/HpaI aldolase</fullName>
    </submittedName>
</protein>
<sequence length="325" mass="35000">MRGVCQAGMIPMAEGRRSGTPKELKARPMQKIMSQHLRSLLFVPADSERKLTASLKAGADGLVFDLEDAVPEHGKDEARVKLTGFLAEHRLSIDAQVLVRVNGLASGHILHDLAAVLPYQPDAIVLPKCRGVEDVHRLCDFLAALEHVLLKGAWETGIVAMATESSEGVFGLSSYRNAPMRLRALMWGVEDLAADLGIRSSHQGRELTSPFSVARTMCLLAAAQAGIDAIDAVSTNLSHNFEIGHEAALARRDGFAAKAAAHPSHVAAINEAFMPHAEEIQWARQVIEAFSTVGASGVARLGNAMIDRPHLRLAHRILCRAEGAD</sequence>
<dbReference type="PIRSF" id="PIRSF015582">
    <property type="entry name" value="Cit_lyase_B"/>
    <property type="match status" value="1"/>
</dbReference>
<feature type="domain" description="HpcH/HpaI aldolase/citrate lyase" evidence="6">
    <location>
        <begin position="38"/>
        <end position="263"/>
    </location>
</feature>
<accession>A0A975WT00</accession>
<organism evidence="7 8">
    <name type="scientific">Cupriavidus taiwanensis</name>
    <dbReference type="NCBI Taxonomy" id="164546"/>
    <lineage>
        <taxon>Bacteria</taxon>
        <taxon>Pseudomonadati</taxon>
        <taxon>Pseudomonadota</taxon>
        <taxon>Betaproteobacteria</taxon>
        <taxon>Burkholderiales</taxon>
        <taxon>Burkholderiaceae</taxon>
        <taxon>Cupriavidus</taxon>
    </lineage>
</organism>
<dbReference type="GO" id="GO:0006107">
    <property type="term" value="P:oxaloacetate metabolic process"/>
    <property type="evidence" value="ECO:0007669"/>
    <property type="project" value="TreeGrafter"/>
</dbReference>
<dbReference type="GO" id="GO:0000287">
    <property type="term" value="F:magnesium ion binding"/>
    <property type="evidence" value="ECO:0007669"/>
    <property type="project" value="TreeGrafter"/>
</dbReference>
<dbReference type="Pfam" id="PF03328">
    <property type="entry name" value="HpcH_HpaI"/>
    <property type="match status" value="1"/>
</dbReference>
<comment type="caution">
    <text evidence="7">The sequence shown here is derived from an EMBL/GenBank/DDBJ whole genome shotgun (WGS) entry which is preliminary data.</text>
</comment>
<dbReference type="SUPFAM" id="SSF51621">
    <property type="entry name" value="Phosphoenolpyruvate/pyruvate domain"/>
    <property type="match status" value="1"/>
</dbReference>
<evidence type="ECO:0000256" key="4">
    <source>
        <dbReference type="PIRSR" id="PIRSR015582-1"/>
    </source>
</evidence>
<comment type="cofactor">
    <cofactor evidence="1">
        <name>Mg(2+)</name>
        <dbReference type="ChEBI" id="CHEBI:18420"/>
    </cofactor>
</comment>
<gene>
    <name evidence="7" type="ORF">CBM2586_A11674</name>
</gene>
<dbReference type="InterPro" id="IPR011206">
    <property type="entry name" value="Citrate_lyase_beta/mcl1/mcl2"/>
</dbReference>
<evidence type="ECO:0000259" key="6">
    <source>
        <dbReference type="Pfam" id="PF03328"/>
    </source>
</evidence>
<proteinExistence type="predicted"/>
<keyword evidence="3 5" id="KW-0460">Magnesium</keyword>
<feature type="binding site" evidence="4">
    <location>
        <position position="164"/>
    </location>
    <ligand>
        <name>substrate</name>
    </ligand>
</feature>
<evidence type="ECO:0000256" key="5">
    <source>
        <dbReference type="PIRSR" id="PIRSR015582-2"/>
    </source>
</evidence>
<feature type="binding site" evidence="5">
    <location>
        <position position="164"/>
    </location>
    <ligand>
        <name>Mg(2+)</name>
        <dbReference type="ChEBI" id="CHEBI:18420"/>
    </ligand>
</feature>
<evidence type="ECO:0000313" key="7">
    <source>
        <dbReference type="EMBL" id="SOY42121.1"/>
    </source>
</evidence>
<dbReference type="PANTHER" id="PTHR32308">
    <property type="entry name" value="LYASE BETA SUBUNIT, PUTATIVE (AFU_ORTHOLOGUE AFUA_4G13030)-RELATED"/>
    <property type="match status" value="1"/>
</dbReference>